<accession>A0ABT6HM40</accession>
<dbReference type="RefSeq" id="WP_279927421.1">
    <property type="nucleotide sequence ID" value="NZ_JARWBG010000008.1"/>
</dbReference>
<protein>
    <submittedName>
        <fullName evidence="1">Uncharacterized protein</fullName>
    </submittedName>
</protein>
<reference evidence="1 2" key="1">
    <citation type="submission" date="2023-04" db="EMBL/GenBank/DDBJ databases">
        <title>Streptomyces chengmaiensis sp. nov. isolated from the stem of mangrove plant in Hainan.</title>
        <authorList>
            <person name="Huang X."/>
            <person name="Zhou S."/>
            <person name="Chu X."/>
            <person name="Xie Y."/>
            <person name="Lin Y."/>
        </authorList>
    </citation>
    <scope>NUCLEOTIDE SEQUENCE [LARGE SCALE GENOMIC DNA]</scope>
    <source>
        <strain evidence="1 2">HNM0663</strain>
    </source>
</reference>
<organism evidence="1 2">
    <name type="scientific">Streptomyces chengmaiensis</name>
    <dbReference type="NCBI Taxonomy" id="3040919"/>
    <lineage>
        <taxon>Bacteria</taxon>
        <taxon>Bacillati</taxon>
        <taxon>Actinomycetota</taxon>
        <taxon>Actinomycetes</taxon>
        <taxon>Kitasatosporales</taxon>
        <taxon>Streptomycetaceae</taxon>
        <taxon>Streptomyces</taxon>
    </lineage>
</organism>
<dbReference type="Proteomes" id="UP001223144">
    <property type="component" value="Unassembled WGS sequence"/>
</dbReference>
<sequence length="42" mass="4351">MRADSSAVPKAISDDDFAEQEVARLVALGIRCPPRGGAVPSP</sequence>
<proteinExistence type="predicted"/>
<name>A0ABT6HM40_9ACTN</name>
<evidence type="ECO:0000313" key="1">
    <source>
        <dbReference type="EMBL" id="MDH2389124.1"/>
    </source>
</evidence>
<comment type="caution">
    <text evidence="1">The sequence shown here is derived from an EMBL/GenBank/DDBJ whole genome shotgun (WGS) entry which is preliminary data.</text>
</comment>
<dbReference type="EMBL" id="JARWBG010000008">
    <property type="protein sequence ID" value="MDH2389124.1"/>
    <property type="molecule type" value="Genomic_DNA"/>
</dbReference>
<gene>
    <name evidence="1" type="ORF">QCN29_10045</name>
</gene>
<evidence type="ECO:0000313" key="2">
    <source>
        <dbReference type="Proteomes" id="UP001223144"/>
    </source>
</evidence>
<keyword evidence="2" id="KW-1185">Reference proteome</keyword>